<dbReference type="OrthoDB" id="2641965at2759"/>
<dbReference type="PROSITE" id="PS50181">
    <property type="entry name" value="FBOX"/>
    <property type="match status" value="1"/>
</dbReference>
<dbReference type="InterPro" id="IPR001810">
    <property type="entry name" value="F-box_dom"/>
</dbReference>
<dbReference type="EMBL" id="KQ086090">
    <property type="protein sequence ID" value="KLO08474.1"/>
    <property type="molecule type" value="Genomic_DNA"/>
</dbReference>
<sequence>MSFSATTSVPCLTAETRADGFVYEEDRKVGRTSSFLVFSRRFVAEDNANAEISPLPSKPPLSNEISSSLLQSIADATLDVHHFCGNEALRLTGRRTKITSLPDELLALIFRIAALTNGTRQAVSVSHVSRRLREIALEERSLWATLHSSATRKELEAFISRCGANTDLHIVIHISQRYFDLHAFMHVCLPTASRWKTLTVSEAGPSSPSAHFILKTMDRSYNLHLPRLRELNIKQDRRRVGIFVEEDVRFRPSWNSPNLRILECEDYLPLPSISFLSLTSFDSTIHLSPNGYHSQVESLLSFLTSTPSLTDVTLRVLNIAPIEFVEAIEFEETTCPPITSLNLHFSGLPNGDGSDHFVAIFMRALCTPNVEQLSLSVEFRYADLMDPGLDGVKSTEMLKKLSCALLPIQHTRSHLRSLSYNLECDPPAKGAWKIPVRTTLRTFTIPLERVSHISALTLTMFDNVRVAFAEGGNIDRLENNTYNLRELRFNDTKVEDVLGTLQSLKGVGFRNLHERVVLHGSSALYAKLIEAGWGGRFCHL</sequence>
<reference evidence="2 3" key="1">
    <citation type="submission" date="2015-04" db="EMBL/GenBank/DDBJ databases">
        <title>Complete genome sequence of Schizopora paradoxa KUC8140, a cosmopolitan wood degrader in East Asia.</title>
        <authorList>
            <consortium name="DOE Joint Genome Institute"/>
            <person name="Min B."/>
            <person name="Park H."/>
            <person name="Jang Y."/>
            <person name="Kim J.-J."/>
            <person name="Kim K.H."/>
            <person name="Pangilinan J."/>
            <person name="Lipzen A."/>
            <person name="Riley R."/>
            <person name="Grigoriev I.V."/>
            <person name="Spatafora J.W."/>
            <person name="Choi I.-G."/>
        </authorList>
    </citation>
    <scope>NUCLEOTIDE SEQUENCE [LARGE SCALE GENOMIC DNA]</scope>
    <source>
        <strain evidence="2 3">KUC8140</strain>
    </source>
</reference>
<evidence type="ECO:0000259" key="1">
    <source>
        <dbReference type="PROSITE" id="PS50181"/>
    </source>
</evidence>
<organism evidence="2 3">
    <name type="scientific">Schizopora paradoxa</name>
    <dbReference type="NCBI Taxonomy" id="27342"/>
    <lineage>
        <taxon>Eukaryota</taxon>
        <taxon>Fungi</taxon>
        <taxon>Dikarya</taxon>
        <taxon>Basidiomycota</taxon>
        <taxon>Agaricomycotina</taxon>
        <taxon>Agaricomycetes</taxon>
        <taxon>Hymenochaetales</taxon>
        <taxon>Schizoporaceae</taxon>
        <taxon>Schizopora</taxon>
    </lineage>
</organism>
<feature type="domain" description="F-box" evidence="1">
    <location>
        <begin position="95"/>
        <end position="146"/>
    </location>
</feature>
<name>A0A0H2R9F4_9AGAM</name>
<dbReference type="InterPro" id="IPR036047">
    <property type="entry name" value="F-box-like_dom_sf"/>
</dbReference>
<evidence type="ECO:0000313" key="3">
    <source>
        <dbReference type="Proteomes" id="UP000053477"/>
    </source>
</evidence>
<accession>A0A0H2R9F4</accession>
<dbReference type="Proteomes" id="UP000053477">
    <property type="component" value="Unassembled WGS sequence"/>
</dbReference>
<protein>
    <recommendedName>
        <fullName evidence="1">F-box domain-containing protein</fullName>
    </recommendedName>
</protein>
<dbReference type="SUPFAM" id="SSF81383">
    <property type="entry name" value="F-box domain"/>
    <property type="match status" value="1"/>
</dbReference>
<proteinExistence type="predicted"/>
<dbReference type="STRING" id="27342.A0A0H2R9F4"/>
<keyword evidence="3" id="KW-1185">Reference proteome</keyword>
<gene>
    <name evidence="2" type="ORF">SCHPADRAFT_607226</name>
</gene>
<evidence type="ECO:0000313" key="2">
    <source>
        <dbReference type="EMBL" id="KLO08474.1"/>
    </source>
</evidence>
<dbReference type="InParanoid" id="A0A0H2R9F4"/>
<dbReference type="AlphaFoldDB" id="A0A0H2R9F4"/>
<dbReference type="Gene3D" id="1.20.1280.50">
    <property type="match status" value="1"/>
</dbReference>
<dbReference type="Pfam" id="PF12937">
    <property type="entry name" value="F-box-like"/>
    <property type="match status" value="1"/>
</dbReference>